<dbReference type="InterPro" id="IPR006145">
    <property type="entry name" value="PsdUridine_synth_RsuA/RluA"/>
</dbReference>
<dbReference type="InterPro" id="IPR042092">
    <property type="entry name" value="PsdUridine_s_RsuA/RluB/E/F_cat"/>
</dbReference>
<name>A0A1E7FAJ1_9STRA</name>
<dbReference type="GO" id="GO:0003723">
    <property type="term" value="F:RNA binding"/>
    <property type="evidence" value="ECO:0007669"/>
    <property type="project" value="InterPro"/>
</dbReference>
<gene>
    <name evidence="3" type="ORF">FRACYDRAFT_187146</name>
</gene>
<dbReference type="OrthoDB" id="440619at2759"/>
<keyword evidence="1" id="KW-0413">Isomerase</keyword>
<evidence type="ECO:0000259" key="2">
    <source>
        <dbReference type="Pfam" id="PF00849"/>
    </source>
</evidence>
<dbReference type="InterPro" id="IPR020103">
    <property type="entry name" value="PsdUridine_synth_cat_dom_sf"/>
</dbReference>
<dbReference type="AlphaFoldDB" id="A0A1E7FAJ1"/>
<dbReference type="InterPro" id="IPR000748">
    <property type="entry name" value="PsdUridine_synth_RsuA/RluB/E/F"/>
</dbReference>
<dbReference type="PANTHER" id="PTHR47683:SF2">
    <property type="entry name" value="RNA-BINDING S4 DOMAIN-CONTAINING PROTEIN"/>
    <property type="match status" value="1"/>
</dbReference>
<dbReference type="GO" id="GO:0009982">
    <property type="term" value="F:pseudouridine synthase activity"/>
    <property type="evidence" value="ECO:0007669"/>
    <property type="project" value="InterPro"/>
</dbReference>
<evidence type="ECO:0000313" key="4">
    <source>
        <dbReference type="Proteomes" id="UP000095751"/>
    </source>
</evidence>
<dbReference type="Pfam" id="PF00849">
    <property type="entry name" value="PseudoU_synth_2"/>
    <property type="match status" value="1"/>
</dbReference>
<evidence type="ECO:0000313" key="3">
    <source>
        <dbReference type="EMBL" id="OEU15181.1"/>
    </source>
</evidence>
<dbReference type="EMBL" id="KV784359">
    <property type="protein sequence ID" value="OEU15181.1"/>
    <property type="molecule type" value="Genomic_DNA"/>
</dbReference>
<dbReference type="KEGG" id="fcy:FRACYDRAFT_187146"/>
<proteinExistence type="predicted"/>
<accession>A0A1E7FAJ1</accession>
<dbReference type="NCBIfam" id="TIGR00093">
    <property type="entry name" value="pseudouridine synthase"/>
    <property type="match status" value="1"/>
</dbReference>
<dbReference type="Gene3D" id="3.30.70.580">
    <property type="entry name" value="Pseudouridine synthase I, catalytic domain, N-terminal subdomain"/>
    <property type="match status" value="1"/>
</dbReference>
<reference evidence="3 4" key="1">
    <citation type="submission" date="2016-09" db="EMBL/GenBank/DDBJ databases">
        <title>Extensive genetic diversity and differential bi-allelic expression allows diatom success in the polar Southern Ocean.</title>
        <authorList>
            <consortium name="DOE Joint Genome Institute"/>
            <person name="Mock T."/>
            <person name="Otillar R.P."/>
            <person name="Strauss J."/>
            <person name="Dupont C."/>
            <person name="Frickenhaus S."/>
            <person name="Maumus F."/>
            <person name="Mcmullan M."/>
            <person name="Sanges R."/>
            <person name="Schmutz J."/>
            <person name="Toseland A."/>
            <person name="Valas R."/>
            <person name="Veluchamy A."/>
            <person name="Ward B.J."/>
            <person name="Allen A."/>
            <person name="Barry K."/>
            <person name="Falciatore A."/>
            <person name="Ferrante M."/>
            <person name="Fortunato A.E."/>
            <person name="Gloeckner G."/>
            <person name="Gruber A."/>
            <person name="Hipkin R."/>
            <person name="Janech M."/>
            <person name="Kroth P."/>
            <person name="Leese F."/>
            <person name="Lindquist E."/>
            <person name="Lyon B.R."/>
            <person name="Martin J."/>
            <person name="Mayer C."/>
            <person name="Parker M."/>
            <person name="Quesneville H."/>
            <person name="Raymond J."/>
            <person name="Uhlig C."/>
            <person name="Valentin K.U."/>
            <person name="Worden A.Z."/>
            <person name="Armbrust E.V."/>
            <person name="Bowler C."/>
            <person name="Green B."/>
            <person name="Moulton V."/>
            <person name="Van Oosterhout C."/>
            <person name="Grigoriev I."/>
        </authorList>
    </citation>
    <scope>NUCLEOTIDE SEQUENCE [LARGE SCALE GENOMIC DNA]</scope>
    <source>
        <strain evidence="3 4">CCMP1102</strain>
    </source>
</reference>
<dbReference type="PANTHER" id="PTHR47683">
    <property type="entry name" value="PSEUDOURIDINE SYNTHASE FAMILY PROTEIN-RELATED"/>
    <property type="match status" value="1"/>
</dbReference>
<dbReference type="SUPFAM" id="SSF55120">
    <property type="entry name" value="Pseudouridine synthase"/>
    <property type="match status" value="1"/>
</dbReference>
<sequence>MNVSLFVDGKIEVPKPPPILRIYNKPKWVLSVMNDSKGRKNLGELDEKLFSNMHPVGRLDYDSEGLLLWSSDGKLTHKLLHPNNKVEKEYVAIVVGNVEEDNLREILSQGVKTKEKGHLFFKDADELSEVRLVVEEGKHRMVRRILANSGYPVIGLKRERLGIITLSDLHPGCARDLTPEEEKWARSLLKRKT</sequence>
<dbReference type="Gene3D" id="3.30.70.1560">
    <property type="entry name" value="Alpha-L RNA-binding motif"/>
    <property type="match status" value="1"/>
</dbReference>
<dbReference type="InterPro" id="IPR050343">
    <property type="entry name" value="RsuA_PseudoU_synthase"/>
</dbReference>
<protein>
    <submittedName>
        <fullName evidence="3">Pseudouridine synthase</fullName>
    </submittedName>
</protein>
<keyword evidence="4" id="KW-1185">Reference proteome</keyword>
<organism evidence="3 4">
    <name type="scientific">Fragilariopsis cylindrus CCMP1102</name>
    <dbReference type="NCBI Taxonomy" id="635003"/>
    <lineage>
        <taxon>Eukaryota</taxon>
        <taxon>Sar</taxon>
        <taxon>Stramenopiles</taxon>
        <taxon>Ochrophyta</taxon>
        <taxon>Bacillariophyta</taxon>
        <taxon>Bacillariophyceae</taxon>
        <taxon>Bacillariophycidae</taxon>
        <taxon>Bacillariales</taxon>
        <taxon>Bacillariaceae</taxon>
        <taxon>Fragilariopsis</taxon>
    </lineage>
</organism>
<evidence type="ECO:0000256" key="1">
    <source>
        <dbReference type="ARBA" id="ARBA00023235"/>
    </source>
</evidence>
<dbReference type="GO" id="GO:0001522">
    <property type="term" value="P:pseudouridine synthesis"/>
    <property type="evidence" value="ECO:0007669"/>
    <property type="project" value="InterPro"/>
</dbReference>
<dbReference type="InParanoid" id="A0A1E7FAJ1"/>
<feature type="domain" description="Pseudouridine synthase RsuA/RluA-like" evidence="2">
    <location>
        <begin position="22"/>
        <end position="147"/>
    </location>
</feature>
<dbReference type="InterPro" id="IPR020094">
    <property type="entry name" value="TruA/RsuA/RluB/E/F_N"/>
</dbReference>
<dbReference type="Proteomes" id="UP000095751">
    <property type="component" value="Unassembled WGS sequence"/>
</dbReference>